<keyword evidence="4" id="KW-0143">Chaperone</keyword>
<dbReference type="AlphaFoldDB" id="A0A2S7N2K7"/>
<organism evidence="9 10">
    <name type="scientific">Pradoshia eiseniae</name>
    <dbReference type="NCBI Taxonomy" id="2064768"/>
    <lineage>
        <taxon>Bacteria</taxon>
        <taxon>Bacillati</taxon>
        <taxon>Bacillota</taxon>
        <taxon>Bacilli</taxon>
        <taxon>Bacillales</taxon>
        <taxon>Bacillaceae</taxon>
        <taxon>Pradoshia</taxon>
    </lineage>
</organism>
<feature type="coiled-coil region" evidence="8">
    <location>
        <begin position="1"/>
        <end position="47"/>
    </location>
</feature>
<dbReference type="RefSeq" id="WP_104848674.1">
    <property type="nucleotide sequence ID" value="NZ_PKOZ01000002.1"/>
</dbReference>
<evidence type="ECO:0000256" key="3">
    <source>
        <dbReference type="ARBA" id="ARBA00022795"/>
    </source>
</evidence>
<comment type="similarity">
    <text evidence="6">Belongs to the bacillales FliT family.</text>
</comment>
<keyword evidence="10" id="KW-1185">Reference proteome</keyword>
<name>A0A2S7N2K7_9BACI</name>
<evidence type="ECO:0000313" key="9">
    <source>
        <dbReference type="EMBL" id="PQD96247.1"/>
    </source>
</evidence>
<keyword evidence="8" id="KW-0175">Coiled coil</keyword>
<dbReference type="Proteomes" id="UP000239663">
    <property type="component" value="Unassembled WGS sequence"/>
</dbReference>
<dbReference type="EMBL" id="PKOZ01000002">
    <property type="protein sequence ID" value="PQD96247.1"/>
    <property type="molecule type" value="Genomic_DNA"/>
</dbReference>
<evidence type="ECO:0000256" key="2">
    <source>
        <dbReference type="ARBA" id="ARBA00022490"/>
    </source>
</evidence>
<evidence type="ECO:0000256" key="6">
    <source>
        <dbReference type="ARBA" id="ARBA00093785"/>
    </source>
</evidence>
<evidence type="ECO:0000313" key="10">
    <source>
        <dbReference type="Proteomes" id="UP000239663"/>
    </source>
</evidence>
<evidence type="ECO:0000256" key="7">
    <source>
        <dbReference type="ARBA" id="ARBA00093797"/>
    </source>
</evidence>
<evidence type="ECO:0000256" key="1">
    <source>
        <dbReference type="ARBA" id="ARBA00004514"/>
    </source>
</evidence>
<comment type="caution">
    <text evidence="9">The sequence shown here is derived from an EMBL/GenBank/DDBJ whole genome shotgun (WGS) entry which is preliminary data.</text>
</comment>
<gene>
    <name evidence="9" type="ORF">CYL18_06525</name>
</gene>
<keyword evidence="2" id="KW-0963">Cytoplasm</keyword>
<sequence>MKALEDYYQVTKETIEMLEGEEWEKNREEAIQMLDRFILKREKLQLEIKPPFTDEDETLGERCIALNLRLSELMGIKKKEIAADIKRVKQQKRHNQKYANPYDAVMTDGFYYDKRK</sequence>
<dbReference type="InterPro" id="IPR008622">
    <property type="entry name" value="FliT"/>
</dbReference>
<comment type="function">
    <text evidence="5">May act as an export chaperone for the filament capping protein FliD.</text>
</comment>
<reference evidence="9 10" key="1">
    <citation type="submission" date="2017-12" db="EMBL/GenBank/DDBJ databases">
        <title>Taxonomic description and draft genome of Pradoshia cofamensis Gen. nov., sp. nov., a thermotolerant bacillale isolated from anterior gut of earthworm Eisenia fetida.</title>
        <authorList>
            <person name="Saha T."/>
            <person name="Chakraborty R."/>
        </authorList>
    </citation>
    <scope>NUCLEOTIDE SEQUENCE [LARGE SCALE GENOMIC DNA]</scope>
    <source>
        <strain evidence="9 10">EAG3</strain>
    </source>
</reference>
<evidence type="ECO:0000256" key="4">
    <source>
        <dbReference type="ARBA" id="ARBA00023186"/>
    </source>
</evidence>
<proteinExistence type="inferred from homology"/>
<comment type="subcellular location">
    <subcellularLocation>
        <location evidence="1">Cytoplasm</location>
        <location evidence="1">Cytosol</location>
    </subcellularLocation>
</comment>
<dbReference type="OrthoDB" id="2353131at2"/>
<dbReference type="Pfam" id="PF05400">
    <property type="entry name" value="FliT"/>
    <property type="match status" value="1"/>
</dbReference>
<evidence type="ECO:0000256" key="8">
    <source>
        <dbReference type="SAM" id="Coils"/>
    </source>
</evidence>
<accession>A0A2S7N2K7</accession>
<keyword evidence="3" id="KW-1005">Bacterial flagellum biogenesis</keyword>
<evidence type="ECO:0000256" key="5">
    <source>
        <dbReference type="ARBA" id="ARBA00093765"/>
    </source>
</evidence>
<protein>
    <recommendedName>
        <fullName evidence="7">Flagellar protein FliT</fullName>
    </recommendedName>
</protein>